<name>A0AAU9QUW0_9VIBR</name>
<organism evidence="1 2">
    <name type="scientific">Vibrio jasicida</name>
    <dbReference type="NCBI Taxonomy" id="766224"/>
    <lineage>
        <taxon>Bacteria</taxon>
        <taxon>Pseudomonadati</taxon>
        <taxon>Pseudomonadota</taxon>
        <taxon>Gammaproteobacteria</taxon>
        <taxon>Vibrionales</taxon>
        <taxon>Vibrionaceae</taxon>
        <taxon>Vibrio</taxon>
    </lineage>
</organism>
<dbReference type="Proteomes" id="UP001295462">
    <property type="component" value="Unassembled WGS sequence"/>
</dbReference>
<comment type="caution">
    <text evidence="1">The sequence shown here is derived from an EMBL/GenBank/DDBJ whole genome shotgun (WGS) entry which is preliminary data.</text>
</comment>
<sequence>MYRAEKPIACYAFIDEGNTYDKCVTNSMEALSTSNVSYQDFTVGQLRLLATRSPNNSKRMQYAKYILASIGFSL</sequence>
<reference evidence="1" key="1">
    <citation type="submission" date="2022-01" db="EMBL/GenBank/DDBJ databases">
        <authorList>
            <person name="Lagorce A."/>
        </authorList>
    </citation>
    <scope>NUCLEOTIDE SEQUENCE</scope>
    <source>
        <strain evidence="1">Th15_F1_A12</strain>
    </source>
</reference>
<protein>
    <submittedName>
        <fullName evidence="1">Uncharacterized protein</fullName>
    </submittedName>
</protein>
<accession>A0AAU9QUW0</accession>
<gene>
    <name evidence="1" type="ORF">THF1A12_50269</name>
</gene>
<evidence type="ECO:0000313" key="1">
    <source>
        <dbReference type="EMBL" id="CAH1601855.1"/>
    </source>
</evidence>
<dbReference type="EMBL" id="CAKMUD010000105">
    <property type="protein sequence ID" value="CAH1601855.1"/>
    <property type="molecule type" value="Genomic_DNA"/>
</dbReference>
<proteinExistence type="predicted"/>
<evidence type="ECO:0000313" key="2">
    <source>
        <dbReference type="Proteomes" id="UP001295462"/>
    </source>
</evidence>
<dbReference type="AlphaFoldDB" id="A0AAU9QUW0"/>